<dbReference type="AlphaFoldDB" id="A0A2T6K685"/>
<name>A0A2T6K685_9RHOB</name>
<evidence type="ECO:0000313" key="1">
    <source>
        <dbReference type="EMBL" id="PUB10177.1"/>
    </source>
</evidence>
<comment type="caution">
    <text evidence="1">The sequence shown here is derived from an EMBL/GenBank/DDBJ whole genome shotgun (WGS) entry which is preliminary data.</text>
</comment>
<proteinExistence type="predicted"/>
<accession>A0A2T6K685</accession>
<protein>
    <submittedName>
        <fullName evidence="1">Uncharacterized protein</fullName>
    </submittedName>
</protein>
<dbReference type="EMBL" id="QBUD01000021">
    <property type="protein sequence ID" value="PUB10177.1"/>
    <property type="molecule type" value="Genomic_DNA"/>
</dbReference>
<reference evidence="1 2" key="1">
    <citation type="submission" date="2018-04" db="EMBL/GenBank/DDBJ databases">
        <title>Genomic Encyclopedia of Archaeal and Bacterial Type Strains, Phase II (KMG-II): from individual species to whole genera.</title>
        <authorList>
            <person name="Goeker M."/>
        </authorList>
    </citation>
    <scope>NUCLEOTIDE SEQUENCE [LARGE SCALE GENOMIC DNA]</scope>
    <source>
        <strain evidence="1 2">DSM 29955</strain>
    </source>
</reference>
<gene>
    <name evidence="1" type="ORF">C8N45_12133</name>
</gene>
<sequence length="102" mass="11397">MMNGSVLRILSMSDSINGTVSRSPWRRHLLVRRSCQLTSTESPEPRASDLCPPVRFEPGSGLAHRNTHGLFPNLDFSGHHGNEVGINVEFQLQISTDLIFRL</sequence>
<organism evidence="1 2">
    <name type="scientific">Yoonia sediminilitoris</name>
    <dbReference type="NCBI Taxonomy" id="1286148"/>
    <lineage>
        <taxon>Bacteria</taxon>
        <taxon>Pseudomonadati</taxon>
        <taxon>Pseudomonadota</taxon>
        <taxon>Alphaproteobacteria</taxon>
        <taxon>Rhodobacterales</taxon>
        <taxon>Paracoccaceae</taxon>
        <taxon>Yoonia</taxon>
    </lineage>
</organism>
<dbReference type="Proteomes" id="UP000244523">
    <property type="component" value="Unassembled WGS sequence"/>
</dbReference>
<evidence type="ECO:0000313" key="2">
    <source>
        <dbReference type="Proteomes" id="UP000244523"/>
    </source>
</evidence>
<keyword evidence="2" id="KW-1185">Reference proteome</keyword>